<evidence type="ECO:0000313" key="3">
    <source>
        <dbReference type="Proteomes" id="UP000177652"/>
    </source>
</evidence>
<feature type="transmembrane region" description="Helical" evidence="1">
    <location>
        <begin position="33"/>
        <end position="54"/>
    </location>
</feature>
<keyword evidence="1" id="KW-0812">Transmembrane</keyword>
<evidence type="ECO:0000256" key="1">
    <source>
        <dbReference type="SAM" id="Phobius"/>
    </source>
</evidence>
<dbReference type="EMBL" id="MFLK01000030">
    <property type="protein sequence ID" value="OGG65780.1"/>
    <property type="molecule type" value="Genomic_DNA"/>
</dbReference>
<dbReference type="STRING" id="1798497.A3D71_01780"/>
<name>A0A1F6DWX0_9BACT</name>
<proteinExistence type="predicted"/>
<evidence type="ECO:0000313" key="2">
    <source>
        <dbReference type="EMBL" id="OGG65780.1"/>
    </source>
</evidence>
<dbReference type="AlphaFoldDB" id="A0A1F6DWX0"/>
<reference evidence="2 3" key="1">
    <citation type="journal article" date="2016" name="Nat. Commun.">
        <title>Thousands of microbial genomes shed light on interconnected biogeochemical processes in an aquifer system.</title>
        <authorList>
            <person name="Anantharaman K."/>
            <person name="Brown C.T."/>
            <person name="Hug L.A."/>
            <person name="Sharon I."/>
            <person name="Castelle C.J."/>
            <person name="Probst A.J."/>
            <person name="Thomas B.C."/>
            <person name="Singh A."/>
            <person name="Wilkins M.J."/>
            <person name="Karaoz U."/>
            <person name="Brodie E.L."/>
            <person name="Williams K.H."/>
            <person name="Hubbard S.S."/>
            <person name="Banfield J.F."/>
        </authorList>
    </citation>
    <scope>NUCLEOTIDE SEQUENCE [LARGE SCALE GENOMIC DNA]</scope>
</reference>
<protein>
    <submittedName>
        <fullName evidence="2">Uncharacterized protein</fullName>
    </submittedName>
</protein>
<gene>
    <name evidence="2" type="ORF">A3D71_01780</name>
</gene>
<keyword evidence="1" id="KW-1133">Transmembrane helix</keyword>
<comment type="caution">
    <text evidence="2">The sequence shown here is derived from an EMBL/GenBank/DDBJ whole genome shotgun (WGS) entry which is preliminary data.</text>
</comment>
<sequence>MDLPEKIPLLSSVKKHGQAMVSEGKRAVVERDWSWLIIWLVIIFAICYSGYLGWRVLHNAAYPLAEPYKSSQNITLYSPHYGGNLTLTLDDAGTLTWWPENSELSLSKIVLALDISPMVSAPEYYDEDLDKQEIDLVTPKGGTKGYLFELPDLRSHTIKIGKRSFVVTLINAMKNLNGGYQYDFTILGN</sequence>
<organism evidence="2 3">
    <name type="scientific">Candidatus Kaiserbacteria bacterium RIFCSPHIGHO2_02_FULL_55_20</name>
    <dbReference type="NCBI Taxonomy" id="1798497"/>
    <lineage>
        <taxon>Bacteria</taxon>
        <taxon>Candidatus Kaiseribacteriota</taxon>
    </lineage>
</organism>
<dbReference type="Proteomes" id="UP000177652">
    <property type="component" value="Unassembled WGS sequence"/>
</dbReference>
<accession>A0A1F6DWX0</accession>
<keyword evidence="1" id="KW-0472">Membrane</keyword>